<dbReference type="GO" id="GO:0032483">
    <property type="term" value="P:regulation of Rab protein signal transduction"/>
    <property type="evidence" value="ECO:0007669"/>
    <property type="project" value="TreeGrafter"/>
</dbReference>
<evidence type="ECO:0000313" key="2">
    <source>
        <dbReference type="EMBL" id="MPC33187.1"/>
    </source>
</evidence>
<dbReference type="InterPro" id="IPR051696">
    <property type="entry name" value="DENN_Domain_GEFs"/>
</dbReference>
<dbReference type="Proteomes" id="UP000324222">
    <property type="component" value="Unassembled WGS sequence"/>
</dbReference>
<dbReference type="GO" id="GO:0031410">
    <property type="term" value="C:cytoplasmic vesicle"/>
    <property type="evidence" value="ECO:0007669"/>
    <property type="project" value="TreeGrafter"/>
</dbReference>
<protein>
    <submittedName>
        <fullName evidence="2">Myotubularin-related protein 13</fullName>
    </submittedName>
</protein>
<dbReference type="AlphaFoldDB" id="A0A5B7EIU4"/>
<dbReference type="PROSITE" id="PS50211">
    <property type="entry name" value="DENN"/>
    <property type="match status" value="1"/>
</dbReference>
<name>A0A5B7EIU4_PORTR</name>
<dbReference type="SMART" id="SM00800">
    <property type="entry name" value="uDENN"/>
    <property type="match status" value="1"/>
</dbReference>
<dbReference type="Pfam" id="PF03456">
    <property type="entry name" value="uDENN"/>
    <property type="match status" value="1"/>
</dbReference>
<accession>A0A5B7EIU4</accession>
<keyword evidence="3" id="KW-1185">Reference proteome</keyword>
<dbReference type="InterPro" id="IPR005113">
    <property type="entry name" value="uDENN_dom"/>
</dbReference>
<dbReference type="InterPro" id="IPR037516">
    <property type="entry name" value="Tripartite_DENN"/>
</dbReference>
<proteinExistence type="predicted"/>
<evidence type="ECO:0000313" key="3">
    <source>
        <dbReference type="Proteomes" id="UP000324222"/>
    </source>
</evidence>
<sequence>MQTCLFTGNGIGSGKIIQRFPERDWPDTPFTEGLELFCQPQGWALSTDRQEPKFFVSVLTDIDANRHYCAVLCFNEAVSITPSKPTDEEDDGLELGSSGVRGVVPPVPIITHHSIMYAPKCLVLISRLNYFETFRDLVCAREVFLGDPEPTFLDGMVPVVGQQQHVSGLDRIGVRERRKPCAVRPEEEEKHAISKIRRAVGMKIAIEDNKRLNILEDQQNDDSLS</sequence>
<comment type="caution">
    <text evidence="2">The sequence shown here is derived from an EMBL/GenBank/DDBJ whole genome shotgun (WGS) entry which is preliminary data.</text>
</comment>
<organism evidence="2 3">
    <name type="scientific">Portunus trituberculatus</name>
    <name type="common">Swimming crab</name>
    <name type="synonym">Neptunus trituberculatus</name>
    <dbReference type="NCBI Taxonomy" id="210409"/>
    <lineage>
        <taxon>Eukaryota</taxon>
        <taxon>Metazoa</taxon>
        <taxon>Ecdysozoa</taxon>
        <taxon>Arthropoda</taxon>
        <taxon>Crustacea</taxon>
        <taxon>Multicrustacea</taxon>
        <taxon>Malacostraca</taxon>
        <taxon>Eumalacostraca</taxon>
        <taxon>Eucarida</taxon>
        <taxon>Decapoda</taxon>
        <taxon>Pleocyemata</taxon>
        <taxon>Brachyura</taxon>
        <taxon>Eubrachyura</taxon>
        <taxon>Portunoidea</taxon>
        <taxon>Portunidae</taxon>
        <taxon>Portuninae</taxon>
        <taxon>Portunus</taxon>
    </lineage>
</organism>
<reference evidence="2 3" key="1">
    <citation type="submission" date="2019-05" db="EMBL/GenBank/DDBJ databases">
        <title>Another draft genome of Portunus trituberculatus and its Hox gene families provides insights of decapod evolution.</title>
        <authorList>
            <person name="Jeong J.-H."/>
            <person name="Song I."/>
            <person name="Kim S."/>
            <person name="Choi T."/>
            <person name="Kim D."/>
            <person name="Ryu S."/>
            <person name="Kim W."/>
        </authorList>
    </citation>
    <scope>NUCLEOTIDE SEQUENCE [LARGE SCALE GENOMIC DNA]</scope>
    <source>
        <tissue evidence="2">Muscle</tissue>
    </source>
</reference>
<dbReference type="Gene3D" id="3.30.450.200">
    <property type="match status" value="1"/>
</dbReference>
<dbReference type="GO" id="GO:0005085">
    <property type="term" value="F:guanyl-nucleotide exchange factor activity"/>
    <property type="evidence" value="ECO:0007669"/>
    <property type="project" value="UniProtKB-ARBA"/>
</dbReference>
<dbReference type="EMBL" id="VSRR010002780">
    <property type="protein sequence ID" value="MPC33187.1"/>
    <property type="molecule type" value="Genomic_DNA"/>
</dbReference>
<evidence type="ECO:0000259" key="1">
    <source>
        <dbReference type="PROSITE" id="PS50211"/>
    </source>
</evidence>
<dbReference type="PANTHER" id="PTHR12296:SF16">
    <property type="entry name" value="C-MYC PROMOTER-BINDING PROTEIN"/>
    <property type="match status" value="1"/>
</dbReference>
<dbReference type="OrthoDB" id="74314at2759"/>
<feature type="domain" description="UDENN" evidence="1">
    <location>
        <begin position="1"/>
        <end position="225"/>
    </location>
</feature>
<dbReference type="PANTHER" id="PTHR12296">
    <property type="entry name" value="DENN DOMAIN-CONTAINING PROTEIN 4"/>
    <property type="match status" value="1"/>
</dbReference>
<gene>
    <name evidence="2" type="primary">SBF2_0</name>
    <name evidence="2" type="ORF">E2C01_026530</name>
</gene>